<evidence type="ECO:0000313" key="1">
    <source>
        <dbReference type="EMBL" id="MDM8562966.1"/>
    </source>
</evidence>
<dbReference type="EMBL" id="JAUCGM010000378">
    <property type="protein sequence ID" value="MDM8562966.1"/>
    <property type="molecule type" value="Genomic_DNA"/>
</dbReference>
<comment type="caution">
    <text evidence="1">The sequence shown here is derived from an EMBL/GenBank/DDBJ whole genome shotgun (WGS) entry which is preliminary data.</text>
</comment>
<feature type="non-terminal residue" evidence="1">
    <location>
        <position position="1"/>
    </location>
</feature>
<accession>A0ABT7VTT6</accession>
<reference evidence="1" key="1">
    <citation type="submission" date="2023-06" db="EMBL/GenBank/DDBJ databases">
        <title>Uncultivated large filamentous bacteria from sulfidic sediments reveal new species and different genomic features in energy metabolism and defense.</title>
        <authorList>
            <person name="Fonseca A."/>
        </authorList>
    </citation>
    <scope>NUCLEOTIDE SEQUENCE</scope>
    <source>
        <strain evidence="1">HSG4</strain>
    </source>
</reference>
<evidence type="ECO:0000313" key="2">
    <source>
        <dbReference type="Proteomes" id="UP001171945"/>
    </source>
</evidence>
<sequence>GFRFTLPTLRFNAIKLRAASVGWVEAKRKPTIPLLRFNAIKLRAASVGWVEAKRKPTIPQLILNGGGGFRFTLPTLRSLKDFM</sequence>
<proteinExistence type="predicted"/>
<organism evidence="1 2">
    <name type="scientific">Candidatus Marithioploca araucensis</name>
    <dbReference type="NCBI Taxonomy" id="70273"/>
    <lineage>
        <taxon>Bacteria</taxon>
        <taxon>Pseudomonadati</taxon>
        <taxon>Pseudomonadota</taxon>
        <taxon>Gammaproteobacteria</taxon>
        <taxon>Thiotrichales</taxon>
        <taxon>Thiotrichaceae</taxon>
        <taxon>Candidatus Marithioploca</taxon>
    </lineage>
</organism>
<name>A0ABT7VTT6_9GAMM</name>
<dbReference type="Proteomes" id="UP001171945">
    <property type="component" value="Unassembled WGS sequence"/>
</dbReference>
<protein>
    <submittedName>
        <fullName evidence="1">Uncharacterized protein</fullName>
    </submittedName>
</protein>
<keyword evidence="2" id="KW-1185">Reference proteome</keyword>
<gene>
    <name evidence="1" type="ORF">QUF54_06400</name>
</gene>